<feature type="transmembrane region" description="Helical" evidence="1">
    <location>
        <begin position="257"/>
        <end position="277"/>
    </location>
</feature>
<evidence type="ECO:0000259" key="2">
    <source>
        <dbReference type="Pfam" id="PF00487"/>
    </source>
</evidence>
<keyword evidence="1" id="KW-0812">Transmembrane</keyword>
<keyword evidence="4" id="KW-1185">Reference proteome</keyword>
<keyword evidence="1" id="KW-0472">Membrane</keyword>
<dbReference type="EMBL" id="BRXZ01000002">
    <property type="protein sequence ID" value="GMI02794.1"/>
    <property type="molecule type" value="Genomic_DNA"/>
</dbReference>
<gene>
    <name evidence="3" type="ORF">TrRE_jg11384</name>
</gene>
<comment type="caution">
    <text evidence="3">The sequence shown here is derived from an EMBL/GenBank/DDBJ whole genome shotgun (WGS) entry which is preliminary data.</text>
</comment>
<dbReference type="PANTHER" id="PTHR36459:SF1">
    <property type="entry name" value="FATTY ACID DESATURASE DOMAIN-CONTAINING PROTEIN-RELATED"/>
    <property type="match status" value="1"/>
</dbReference>
<feature type="transmembrane region" description="Helical" evidence="1">
    <location>
        <begin position="41"/>
        <end position="61"/>
    </location>
</feature>
<keyword evidence="1" id="KW-1133">Transmembrane helix</keyword>
<dbReference type="Proteomes" id="UP001165082">
    <property type="component" value="Unassembled WGS sequence"/>
</dbReference>
<sequence length="442" mass="51177">MCTTTASRVTRSQSKKRKESSRVDEVLEGEALNPVVEGLKYFLGLCFLVPFGPFVAWQVFWCTVWELGDKYTINMVGNIAKLADKINPLFSGLTRHPKDGFVVILLIYLGLFMPSLFFYELWLCVKEGFNYKRALAFNLFRIGPQYANFMWVYVMCHKEGHAIRGSLLKRGFMHNCFGTAFNHWVGLFHGVIPGVFTISHIHNHHKYDNDEKDVYSTAFRPRDEFSSWVKYVPEWMAYATNISSFVFFVREGKYKHAVNTVISTLYYVSFVGLIAYVHKAFCFWYLFYPLVEGNILLSVVNYTWHAFIDPEDPSNDYVNSTTVVDGLNFCLKEEYHVVHHQYAGVHWTKHRALYEKHLPEYKKAKASIFYGENLFVIFGCIMAKDYNKLAELYFEPPTDMSKEELADLMKARLRCAGPHIAKQIGRSAKSKAETEAFMAKED</sequence>
<dbReference type="Pfam" id="PF00487">
    <property type="entry name" value="FA_desaturase"/>
    <property type="match status" value="1"/>
</dbReference>
<accession>A0A9W7F6P1</accession>
<feature type="transmembrane region" description="Helical" evidence="1">
    <location>
        <begin position="101"/>
        <end position="123"/>
    </location>
</feature>
<dbReference type="OrthoDB" id="1470350at2759"/>
<dbReference type="PANTHER" id="PTHR36459">
    <property type="entry name" value="ORF"/>
    <property type="match status" value="1"/>
</dbReference>
<dbReference type="AlphaFoldDB" id="A0A9W7F6P1"/>
<name>A0A9W7F6P1_9STRA</name>
<proteinExistence type="predicted"/>
<evidence type="ECO:0000313" key="4">
    <source>
        <dbReference type="Proteomes" id="UP001165082"/>
    </source>
</evidence>
<evidence type="ECO:0000313" key="3">
    <source>
        <dbReference type="EMBL" id="GMI02794.1"/>
    </source>
</evidence>
<feature type="domain" description="Fatty acid desaturase" evidence="2">
    <location>
        <begin position="150"/>
        <end position="369"/>
    </location>
</feature>
<evidence type="ECO:0000256" key="1">
    <source>
        <dbReference type="SAM" id="Phobius"/>
    </source>
</evidence>
<organism evidence="3 4">
    <name type="scientific">Triparma retinervis</name>
    <dbReference type="NCBI Taxonomy" id="2557542"/>
    <lineage>
        <taxon>Eukaryota</taxon>
        <taxon>Sar</taxon>
        <taxon>Stramenopiles</taxon>
        <taxon>Ochrophyta</taxon>
        <taxon>Bolidophyceae</taxon>
        <taxon>Parmales</taxon>
        <taxon>Triparmaceae</taxon>
        <taxon>Triparma</taxon>
    </lineage>
</organism>
<protein>
    <recommendedName>
        <fullName evidence="2">Fatty acid desaturase domain-containing protein</fullName>
    </recommendedName>
</protein>
<reference evidence="3" key="1">
    <citation type="submission" date="2022-07" db="EMBL/GenBank/DDBJ databases">
        <title>Genome analysis of Parmales, a sister group of diatoms, reveals the evolutionary specialization of diatoms from phago-mixotrophs to photoautotrophs.</title>
        <authorList>
            <person name="Ban H."/>
            <person name="Sato S."/>
            <person name="Yoshikawa S."/>
            <person name="Kazumasa Y."/>
            <person name="Nakamura Y."/>
            <person name="Ichinomiya M."/>
            <person name="Saitoh K."/>
            <person name="Sato N."/>
            <person name="Blanc-Mathieu R."/>
            <person name="Endo H."/>
            <person name="Kuwata A."/>
            <person name="Ogata H."/>
        </authorList>
    </citation>
    <scope>NUCLEOTIDE SEQUENCE</scope>
</reference>
<dbReference type="GO" id="GO:0006629">
    <property type="term" value="P:lipid metabolic process"/>
    <property type="evidence" value="ECO:0007669"/>
    <property type="project" value="InterPro"/>
</dbReference>
<dbReference type="InterPro" id="IPR005804">
    <property type="entry name" value="FA_desaturase_dom"/>
</dbReference>